<name>A0ABV2BQU6_9GAMM</name>
<dbReference type="PROSITE" id="PS51257">
    <property type="entry name" value="PROKAR_LIPOPROTEIN"/>
    <property type="match status" value="1"/>
</dbReference>
<feature type="chain" id="PRO_5045610893" evidence="1">
    <location>
        <begin position="24"/>
        <end position="360"/>
    </location>
</feature>
<feature type="signal peptide" evidence="1">
    <location>
        <begin position="1"/>
        <end position="23"/>
    </location>
</feature>
<dbReference type="EMBL" id="JBEVCJ010000003">
    <property type="protein sequence ID" value="MET1254316.1"/>
    <property type="molecule type" value="Genomic_DNA"/>
</dbReference>
<protein>
    <submittedName>
        <fullName evidence="2">Outer membrane protein assembly factor BamC</fullName>
    </submittedName>
</protein>
<dbReference type="Pfam" id="PF06804">
    <property type="entry name" value="Lipoprotein_18"/>
    <property type="match status" value="1"/>
</dbReference>
<keyword evidence="3" id="KW-1185">Reference proteome</keyword>
<dbReference type="InterPro" id="IPR010653">
    <property type="entry name" value="NlpB/DapX"/>
</dbReference>
<proteinExistence type="predicted"/>
<dbReference type="InterPro" id="IPR042268">
    <property type="entry name" value="BamC_C"/>
</dbReference>
<sequence length="360" mass="40746">MNLIKIISLFALASLLSACSLFYGEDGLIKDTSYDYLKAKETAPLKIPPHLKHENNVNYTVVPAIGEQAKNAPSGKDISLVAPAQILDVLDNIRANKQSPVPAIYIVENEEFLWDTIINLFTEQGVKFSRRDKANRVLETEWVAVDKRGVWLGIAGEDDIDEFKAKFRIALSEGILKDEKQITVERIAAQMFNDDTDKWQDMANYWHDSAEMLNLIIAHYDTATIERDRNSKNAVVAGFKVQLAHDDNNNAALVTETDKALVWEKLPKVLEALDFDVKDRDRRLMTYFIAYEYEEPGFFASLFDEEQTPLPLESGDYQVTVTTVGELTAIVFRDGQGTPLNAETMVKLYPQLNKLFSDKK</sequence>
<keyword evidence="1" id="KW-0732">Signal</keyword>
<dbReference type="Gene3D" id="3.30.310.170">
    <property type="entry name" value="Outer membrane protein assembly factor BamC"/>
    <property type="match status" value="1"/>
</dbReference>
<evidence type="ECO:0000256" key="1">
    <source>
        <dbReference type="SAM" id="SignalP"/>
    </source>
</evidence>
<gene>
    <name evidence="2" type="primary">bamC</name>
    <name evidence="2" type="ORF">ABVT43_04155</name>
</gene>
<dbReference type="RefSeq" id="WP_353873874.1">
    <property type="nucleotide sequence ID" value="NZ_JBEVCJ010000003.1"/>
</dbReference>
<reference evidence="2 3" key="1">
    <citation type="submission" date="2024-06" db="EMBL/GenBank/DDBJ databases">
        <authorList>
            <person name="Li F."/>
        </authorList>
    </citation>
    <scope>NUCLEOTIDE SEQUENCE [LARGE SCALE GENOMIC DNA]</scope>
    <source>
        <strain evidence="2 3">GXAS 311</strain>
    </source>
</reference>
<evidence type="ECO:0000313" key="2">
    <source>
        <dbReference type="EMBL" id="MET1254316.1"/>
    </source>
</evidence>
<organism evidence="2 3">
    <name type="scientific">Aliikangiella maris</name>
    <dbReference type="NCBI Taxonomy" id="3162458"/>
    <lineage>
        <taxon>Bacteria</taxon>
        <taxon>Pseudomonadati</taxon>
        <taxon>Pseudomonadota</taxon>
        <taxon>Gammaproteobacteria</taxon>
        <taxon>Oceanospirillales</taxon>
        <taxon>Pleioneaceae</taxon>
        <taxon>Aliikangiella</taxon>
    </lineage>
</organism>
<comment type="caution">
    <text evidence="2">The sequence shown here is derived from an EMBL/GenBank/DDBJ whole genome shotgun (WGS) entry which is preliminary data.</text>
</comment>
<accession>A0ABV2BQU6</accession>
<dbReference type="Proteomes" id="UP001548189">
    <property type="component" value="Unassembled WGS sequence"/>
</dbReference>
<evidence type="ECO:0000313" key="3">
    <source>
        <dbReference type="Proteomes" id="UP001548189"/>
    </source>
</evidence>
<dbReference type="Gene3D" id="3.30.530.50">
    <property type="match status" value="1"/>
</dbReference>